<organism evidence="2 3">
    <name type="scientific">Chryseobacterium piscium</name>
    <dbReference type="NCBI Taxonomy" id="333702"/>
    <lineage>
        <taxon>Bacteria</taxon>
        <taxon>Pseudomonadati</taxon>
        <taxon>Bacteroidota</taxon>
        <taxon>Flavobacteriia</taxon>
        <taxon>Flavobacteriales</taxon>
        <taxon>Weeksellaceae</taxon>
        <taxon>Chryseobacterium group</taxon>
        <taxon>Chryseobacterium</taxon>
    </lineage>
</organism>
<dbReference type="InterPro" id="IPR007497">
    <property type="entry name" value="SIMPL/DUF541"/>
</dbReference>
<dbReference type="InterPro" id="IPR010916">
    <property type="entry name" value="TonB_box_CS"/>
</dbReference>
<dbReference type="Gene3D" id="3.30.110.170">
    <property type="entry name" value="Protein of unknown function (DUF541), domain 1"/>
    <property type="match status" value="1"/>
</dbReference>
<gene>
    <name evidence="2" type="ORF">DRF62_03275</name>
</gene>
<dbReference type="PANTHER" id="PTHR34387:SF2">
    <property type="entry name" value="SLR1258 PROTEIN"/>
    <property type="match status" value="1"/>
</dbReference>
<protein>
    <recommendedName>
        <fullName evidence="4">DUF541 domain-containing protein</fullName>
    </recommendedName>
</protein>
<proteinExistence type="predicted"/>
<reference evidence="2 3" key="1">
    <citation type="journal article" date="2006" name="Int. J. Syst. Evol. Microbiol.">
        <title>Chryseobacterium piscium sp. nov., isolated from fish of the South Atlantic Ocean off South Africa.</title>
        <authorList>
            <person name="de Beer H."/>
            <person name="Hugo C.J."/>
            <person name="Jooste P.J."/>
            <person name="Vancanneyt M."/>
            <person name="Coenye T."/>
            <person name="Vandamme P."/>
        </authorList>
    </citation>
    <scope>NUCLEOTIDE SEQUENCE [LARGE SCALE GENOMIC DNA]</scope>
    <source>
        <strain evidence="2 3">CCUG 51923</strain>
    </source>
</reference>
<dbReference type="InterPro" id="IPR052022">
    <property type="entry name" value="26kDa_periplasmic_antigen"/>
</dbReference>
<dbReference type="PANTHER" id="PTHR34387">
    <property type="entry name" value="SLR1258 PROTEIN"/>
    <property type="match status" value="1"/>
</dbReference>
<evidence type="ECO:0000313" key="2">
    <source>
        <dbReference type="EMBL" id="REC56590.1"/>
    </source>
</evidence>
<name>A0A3D9BSU6_9FLAO</name>
<dbReference type="Pfam" id="PF04402">
    <property type="entry name" value="SIMPL"/>
    <property type="match status" value="1"/>
</dbReference>
<dbReference type="EMBL" id="QNVS01000005">
    <property type="protein sequence ID" value="REC56590.1"/>
    <property type="molecule type" value="Genomic_DNA"/>
</dbReference>
<sequence length="309" mass="35959">MKNHLNLSKASVLALLSLLIFSISVKAQMSGNQVYRDVNSYNKTSTFYPESKHFYATDSTLTVTASILLNQKADQFKIALGLNEEAESPKKALENINLRIANFLKRLSSLGIKKEEVYLDFISQTKVYDFDIEPNQKLVSQKIKGFEIKKNIIINTNDHSKIEKIIYEASDFQIYDIIKIDYINTNIEQIHQNLLKEAYAIINRKKDDYLGKFKHELIGNPIANSNFSYVFPETQYQQYTAYESSDFDVVRGNYNNDYYIKKLERKGKTFYYEGVKYSGYDKVINNENPEIGIQYMVNLSVKYDFKKNR</sequence>
<keyword evidence="3" id="KW-1185">Reference proteome</keyword>
<dbReference type="GO" id="GO:0006974">
    <property type="term" value="P:DNA damage response"/>
    <property type="evidence" value="ECO:0007669"/>
    <property type="project" value="TreeGrafter"/>
</dbReference>
<dbReference type="PROSITE" id="PS00430">
    <property type="entry name" value="TONB_DEPENDENT_REC_1"/>
    <property type="match status" value="1"/>
</dbReference>
<feature type="chain" id="PRO_5017572885" description="DUF541 domain-containing protein" evidence="1">
    <location>
        <begin position="28"/>
        <end position="309"/>
    </location>
</feature>
<evidence type="ECO:0000313" key="3">
    <source>
        <dbReference type="Proteomes" id="UP000256512"/>
    </source>
</evidence>
<evidence type="ECO:0000256" key="1">
    <source>
        <dbReference type="SAM" id="SignalP"/>
    </source>
</evidence>
<accession>A0A3D9BSU6</accession>
<feature type="signal peptide" evidence="1">
    <location>
        <begin position="1"/>
        <end position="27"/>
    </location>
</feature>
<comment type="caution">
    <text evidence="2">The sequence shown here is derived from an EMBL/GenBank/DDBJ whole genome shotgun (WGS) entry which is preliminary data.</text>
</comment>
<dbReference type="RefSeq" id="WP_115949068.1">
    <property type="nucleotide sequence ID" value="NZ_QNVS01000005.1"/>
</dbReference>
<dbReference type="Gene3D" id="3.30.70.2970">
    <property type="entry name" value="Protein of unknown function (DUF541), domain 2"/>
    <property type="match status" value="1"/>
</dbReference>
<evidence type="ECO:0008006" key="4">
    <source>
        <dbReference type="Google" id="ProtNLM"/>
    </source>
</evidence>
<dbReference type="Proteomes" id="UP000256512">
    <property type="component" value="Unassembled WGS sequence"/>
</dbReference>
<keyword evidence="1" id="KW-0732">Signal</keyword>
<dbReference type="AlphaFoldDB" id="A0A3D9BSU6"/>